<evidence type="ECO:0000313" key="5">
    <source>
        <dbReference type="Proteomes" id="UP000629870"/>
    </source>
</evidence>
<feature type="transmembrane region" description="Helical" evidence="1">
    <location>
        <begin position="20"/>
        <end position="37"/>
    </location>
</feature>
<dbReference type="EMBL" id="VDMO01000046">
    <property type="protein sequence ID" value="TNM63203.1"/>
    <property type="molecule type" value="Genomic_DNA"/>
</dbReference>
<feature type="transmembrane region" description="Helical" evidence="1">
    <location>
        <begin position="115"/>
        <end position="139"/>
    </location>
</feature>
<feature type="transmembrane region" description="Helical" evidence="1">
    <location>
        <begin position="73"/>
        <end position="95"/>
    </location>
</feature>
<evidence type="ECO:0000313" key="3">
    <source>
        <dbReference type="EMBL" id="TNM63203.1"/>
    </source>
</evidence>
<dbReference type="Proteomes" id="UP000629870">
    <property type="component" value="Unassembled WGS sequence"/>
</dbReference>
<evidence type="ECO:0000313" key="2">
    <source>
        <dbReference type="EMBL" id="MBB6018840.1"/>
    </source>
</evidence>
<keyword evidence="5" id="KW-1185">Reference proteome</keyword>
<comment type="caution">
    <text evidence="3">The sequence shown here is derived from an EMBL/GenBank/DDBJ whole genome shotgun (WGS) entry which is preliminary data.</text>
</comment>
<sequence length="147" mass="16272">MKQSNRDRQWARIRWVEVAYSAMLLVVMIGLFGYASFRPASDLVFWLVSGVTLLAGLGLLARQYQVLDELGKLRFLKGLAVSGVITVSGLAWTLWWAAYQSVKLNGETQDLGSPALSFDAIYLSLLAGVIAMVVTQLYLRRRENSGG</sequence>
<keyword evidence="1" id="KW-1133">Transmembrane helix</keyword>
<protein>
    <submittedName>
        <fullName evidence="3">Uncharacterized protein</fullName>
    </submittedName>
</protein>
<evidence type="ECO:0000313" key="4">
    <source>
        <dbReference type="Proteomes" id="UP000313988"/>
    </source>
</evidence>
<keyword evidence="1" id="KW-0812">Transmembrane</keyword>
<name>A0A5C4XI64_9DEIO</name>
<proteinExistence type="predicted"/>
<reference evidence="2 5" key="2">
    <citation type="submission" date="2020-08" db="EMBL/GenBank/DDBJ databases">
        <title>Genomic Encyclopedia of Type Strains, Phase IV (KMG-IV): sequencing the most valuable type-strain genomes for metagenomic binning, comparative biology and taxonomic classification.</title>
        <authorList>
            <person name="Goeker M."/>
        </authorList>
    </citation>
    <scope>NUCLEOTIDE SEQUENCE [LARGE SCALE GENOMIC DNA]</scope>
    <source>
        <strain evidence="2 5">DSM 12027</strain>
    </source>
</reference>
<accession>A0A5C4XI64</accession>
<evidence type="ECO:0000256" key="1">
    <source>
        <dbReference type="SAM" id="Phobius"/>
    </source>
</evidence>
<dbReference type="AlphaFoldDB" id="A0A5C4XI64"/>
<gene>
    <name evidence="3" type="ORF">FHR04_20145</name>
    <name evidence="2" type="ORF">HNQ04_004121</name>
</gene>
<dbReference type="RefSeq" id="WP_139404969.1">
    <property type="nucleotide sequence ID" value="NZ_JACHEW010000046.1"/>
</dbReference>
<reference evidence="3 4" key="1">
    <citation type="submission" date="2019-06" db="EMBL/GenBank/DDBJ databases">
        <title>Genome sequence of Deinococcus radiopugnans ATCC 19172.</title>
        <authorList>
            <person name="Maclea K.S."/>
            <person name="Maynard C.R."/>
        </authorList>
    </citation>
    <scope>NUCLEOTIDE SEQUENCE [LARGE SCALE GENOMIC DNA]</scope>
    <source>
        <strain evidence="3 4">ATCC 19172</strain>
    </source>
</reference>
<feature type="transmembrane region" description="Helical" evidence="1">
    <location>
        <begin position="43"/>
        <end position="61"/>
    </location>
</feature>
<dbReference type="EMBL" id="JACHEW010000046">
    <property type="protein sequence ID" value="MBB6018840.1"/>
    <property type="molecule type" value="Genomic_DNA"/>
</dbReference>
<organism evidence="3 4">
    <name type="scientific">Deinococcus radiopugnans ATCC 19172</name>
    <dbReference type="NCBI Taxonomy" id="585398"/>
    <lineage>
        <taxon>Bacteria</taxon>
        <taxon>Thermotogati</taxon>
        <taxon>Deinococcota</taxon>
        <taxon>Deinococci</taxon>
        <taxon>Deinococcales</taxon>
        <taxon>Deinococcaceae</taxon>
        <taxon>Deinococcus</taxon>
    </lineage>
</organism>
<dbReference type="Proteomes" id="UP000313988">
    <property type="component" value="Unassembled WGS sequence"/>
</dbReference>
<keyword evidence="1" id="KW-0472">Membrane</keyword>